<dbReference type="Proteomes" id="UP000485058">
    <property type="component" value="Unassembled WGS sequence"/>
</dbReference>
<name>A0A699YC02_HAELA</name>
<dbReference type="EMBL" id="BLLF01000059">
    <property type="protein sequence ID" value="GFH06845.1"/>
    <property type="molecule type" value="Genomic_DNA"/>
</dbReference>
<dbReference type="InterPro" id="IPR048962">
    <property type="entry name" value="ARIH1-like_UBL"/>
</dbReference>
<feature type="domain" description="E3 ubiquitin-protein ligase ARIH1-like UBA-like" evidence="1">
    <location>
        <begin position="47"/>
        <end position="80"/>
    </location>
</feature>
<feature type="non-terminal residue" evidence="2">
    <location>
        <position position="1"/>
    </location>
</feature>
<dbReference type="AlphaFoldDB" id="A0A699YC02"/>
<sequence length="133" mass="14317">MCDVWCLVCPTLFYNYAHCSHGKLPEAMCDAPRSGYRVLDRAAAARLQQEAMEGVGRLVGCAASTARLLLMHFRWDRQRVQNALIAHGLAGLYVAAGIAAAPPVHRRQAAPVPGPGLWAQLCALRLAAGLAVR</sequence>
<comment type="caution">
    <text evidence="2">The sequence shown here is derived from an EMBL/GenBank/DDBJ whole genome shotgun (WGS) entry which is preliminary data.</text>
</comment>
<dbReference type="GO" id="GO:0016740">
    <property type="term" value="F:transferase activity"/>
    <property type="evidence" value="ECO:0007669"/>
    <property type="project" value="UniProtKB-KW"/>
</dbReference>
<dbReference type="Pfam" id="PF21235">
    <property type="entry name" value="UBA_ARI1"/>
    <property type="match status" value="1"/>
</dbReference>
<keyword evidence="3" id="KW-1185">Reference proteome</keyword>
<organism evidence="2 3">
    <name type="scientific">Haematococcus lacustris</name>
    <name type="common">Green alga</name>
    <name type="synonym">Haematococcus pluvialis</name>
    <dbReference type="NCBI Taxonomy" id="44745"/>
    <lineage>
        <taxon>Eukaryota</taxon>
        <taxon>Viridiplantae</taxon>
        <taxon>Chlorophyta</taxon>
        <taxon>core chlorophytes</taxon>
        <taxon>Chlorophyceae</taxon>
        <taxon>CS clade</taxon>
        <taxon>Chlamydomonadales</taxon>
        <taxon>Haematococcaceae</taxon>
        <taxon>Haematococcus</taxon>
    </lineage>
</organism>
<proteinExistence type="predicted"/>
<evidence type="ECO:0000313" key="2">
    <source>
        <dbReference type="EMBL" id="GFH06845.1"/>
    </source>
</evidence>
<reference evidence="2 3" key="1">
    <citation type="submission" date="2020-02" db="EMBL/GenBank/DDBJ databases">
        <title>Draft genome sequence of Haematococcus lacustris strain NIES-144.</title>
        <authorList>
            <person name="Morimoto D."/>
            <person name="Nakagawa S."/>
            <person name="Yoshida T."/>
            <person name="Sawayama S."/>
        </authorList>
    </citation>
    <scope>NUCLEOTIDE SEQUENCE [LARGE SCALE GENOMIC DNA]</scope>
    <source>
        <strain evidence="2 3">NIES-144</strain>
    </source>
</reference>
<protein>
    <submittedName>
        <fullName evidence="2">RBR-type E3 ubiquitin transferase</fullName>
    </submittedName>
</protein>
<accession>A0A699YC02</accession>
<evidence type="ECO:0000313" key="3">
    <source>
        <dbReference type="Proteomes" id="UP000485058"/>
    </source>
</evidence>
<gene>
    <name evidence="2" type="ORF">HaLaN_01553</name>
</gene>
<keyword evidence="2" id="KW-0808">Transferase</keyword>
<evidence type="ECO:0000259" key="1">
    <source>
        <dbReference type="Pfam" id="PF21235"/>
    </source>
</evidence>